<dbReference type="PATRIC" id="fig|1263870.3.peg.6720"/>
<reference evidence="3 4" key="1">
    <citation type="journal article" date="2013" name="Mar. Genomics">
        <title>Expression of sulfatases in Rhodopirellula baltica and the diversity of sulfatases in the genus Rhodopirellula.</title>
        <authorList>
            <person name="Wegner C.E."/>
            <person name="Richter-Heitmann T."/>
            <person name="Klindworth A."/>
            <person name="Klockow C."/>
            <person name="Richter M."/>
            <person name="Achstetter T."/>
            <person name="Glockner F.O."/>
            <person name="Harder J."/>
        </authorList>
    </citation>
    <scope>NUCLEOTIDE SEQUENCE [LARGE SCALE GENOMIC DNA]</scope>
    <source>
        <strain evidence="3 4">SM41</strain>
    </source>
</reference>
<evidence type="ECO:0000313" key="3">
    <source>
        <dbReference type="EMBL" id="EMI52228.1"/>
    </source>
</evidence>
<feature type="signal peptide" evidence="2">
    <location>
        <begin position="1"/>
        <end position="34"/>
    </location>
</feature>
<proteinExistence type="predicted"/>
<protein>
    <submittedName>
        <fullName evidence="3">Malate synthase, glyoxysoomal</fullName>
    </submittedName>
</protein>
<accession>M5U8F0</accession>
<evidence type="ECO:0000313" key="4">
    <source>
        <dbReference type="Proteomes" id="UP000011885"/>
    </source>
</evidence>
<dbReference type="Proteomes" id="UP000011885">
    <property type="component" value="Unassembled WGS sequence"/>
</dbReference>
<sequence length="179" mass="19785">MMKKRFHLSKPTPFWVGAFVMTCCSLSTATGVHAQGLDDLFATPADNQYQFSDAPVAEQPVGDQHAEPTGYLSRPKAIPASTRTSEAPLPMNDAHAVPSPSDLRLENTSGSHMVPRKPTAMELRQARALEETRARMARLEAARWGLRPTLRPAWASDPMTSSRYPSGGRYVVPFYMLVR</sequence>
<comment type="caution">
    <text evidence="3">The sequence shown here is derived from an EMBL/GenBank/DDBJ whole genome shotgun (WGS) entry which is preliminary data.</text>
</comment>
<organism evidence="3 4">
    <name type="scientific">Rhodopirellula sallentina SM41</name>
    <dbReference type="NCBI Taxonomy" id="1263870"/>
    <lineage>
        <taxon>Bacteria</taxon>
        <taxon>Pseudomonadati</taxon>
        <taxon>Planctomycetota</taxon>
        <taxon>Planctomycetia</taxon>
        <taxon>Pirellulales</taxon>
        <taxon>Pirellulaceae</taxon>
        <taxon>Rhodopirellula</taxon>
    </lineage>
</organism>
<keyword evidence="2" id="KW-0732">Signal</keyword>
<feature type="region of interest" description="Disordered" evidence="1">
    <location>
        <begin position="57"/>
        <end position="93"/>
    </location>
</feature>
<evidence type="ECO:0000256" key="2">
    <source>
        <dbReference type="SAM" id="SignalP"/>
    </source>
</evidence>
<evidence type="ECO:0000256" key="1">
    <source>
        <dbReference type="SAM" id="MobiDB-lite"/>
    </source>
</evidence>
<dbReference type="EMBL" id="ANOH01000443">
    <property type="protein sequence ID" value="EMI52228.1"/>
    <property type="molecule type" value="Genomic_DNA"/>
</dbReference>
<feature type="chain" id="PRO_5004072970" evidence="2">
    <location>
        <begin position="35"/>
        <end position="179"/>
    </location>
</feature>
<dbReference type="AlphaFoldDB" id="M5U8F0"/>
<name>M5U8F0_9BACT</name>
<keyword evidence="4" id="KW-1185">Reference proteome</keyword>
<gene>
    <name evidence="3" type="ORF">RSSM_06342</name>
</gene>